<organism evidence="1 2">
    <name type="scientific">Streblomastix strix</name>
    <dbReference type="NCBI Taxonomy" id="222440"/>
    <lineage>
        <taxon>Eukaryota</taxon>
        <taxon>Metamonada</taxon>
        <taxon>Preaxostyla</taxon>
        <taxon>Oxymonadida</taxon>
        <taxon>Streblomastigidae</taxon>
        <taxon>Streblomastix</taxon>
    </lineage>
</organism>
<feature type="non-terminal residue" evidence="1">
    <location>
        <position position="51"/>
    </location>
</feature>
<sequence>MPQERQSIKYIQLTNELIGQQEIFFSYLVEEGVPLSAPDVIGKGCFDSHAL</sequence>
<name>A0A5J4X6Z8_9EUKA</name>
<dbReference type="EMBL" id="SNRW01000155">
    <property type="protein sequence ID" value="KAA6402980.1"/>
    <property type="molecule type" value="Genomic_DNA"/>
</dbReference>
<proteinExistence type="predicted"/>
<dbReference type="AlphaFoldDB" id="A0A5J4X6Z8"/>
<gene>
    <name evidence="1" type="ORF">EZS28_001485</name>
</gene>
<accession>A0A5J4X6Z8</accession>
<evidence type="ECO:0000313" key="1">
    <source>
        <dbReference type="EMBL" id="KAA6402980.1"/>
    </source>
</evidence>
<comment type="caution">
    <text evidence="1">The sequence shown here is derived from an EMBL/GenBank/DDBJ whole genome shotgun (WGS) entry which is preliminary data.</text>
</comment>
<protein>
    <submittedName>
        <fullName evidence="1">Uncharacterized protein</fullName>
    </submittedName>
</protein>
<dbReference type="Proteomes" id="UP000324800">
    <property type="component" value="Unassembled WGS sequence"/>
</dbReference>
<evidence type="ECO:0000313" key="2">
    <source>
        <dbReference type="Proteomes" id="UP000324800"/>
    </source>
</evidence>
<reference evidence="1 2" key="1">
    <citation type="submission" date="2019-03" db="EMBL/GenBank/DDBJ databases">
        <title>Single cell metagenomics reveals metabolic interactions within the superorganism composed of flagellate Streblomastix strix and complex community of Bacteroidetes bacteria on its surface.</title>
        <authorList>
            <person name="Treitli S.C."/>
            <person name="Kolisko M."/>
            <person name="Husnik F."/>
            <person name="Keeling P."/>
            <person name="Hampl V."/>
        </authorList>
    </citation>
    <scope>NUCLEOTIDE SEQUENCE [LARGE SCALE GENOMIC DNA]</scope>
    <source>
        <strain evidence="1">ST1C</strain>
    </source>
</reference>